<keyword evidence="5" id="KW-1133">Transmembrane helix</keyword>
<dbReference type="CDD" id="cd01837">
    <property type="entry name" value="SGNH_plant_lipase_like"/>
    <property type="match status" value="1"/>
</dbReference>
<dbReference type="InterPro" id="IPR035669">
    <property type="entry name" value="SGNH_plant_lipase-like"/>
</dbReference>
<feature type="transmembrane region" description="Helical" evidence="5">
    <location>
        <begin position="6"/>
        <end position="24"/>
    </location>
</feature>
<dbReference type="InterPro" id="IPR001087">
    <property type="entry name" value="GDSL"/>
</dbReference>
<keyword evidence="5" id="KW-0812">Transmembrane</keyword>
<dbReference type="Pfam" id="PF00657">
    <property type="entry name" value="Lipase_GDSL"/>
    <property type="match status" value="1"/>
</dbReference>
<reference evidence="6" key="1">
    <citation type="submission" date="2024-03" db="EMBL/GenBank/DDBJ databases">
        <title>WGS assembly of Saponaria officinalis var. Norfolk2.</title>
        <authorList>
            <person name="Jenkins J."/>
            <person name="Shu S."/>
            <person name="Grimwood J."/>
            <person name="Barry K."/>
            <person name="Goodstein D."/>
            <person name="Schmutz J."/>
            <person name="Leebens-Mack J."/>
            <person name="Osbourn A."/>
        </authorList>
    </citation>
    <scope>NUCLEOTIDE SEQUENCE [LARGE SCALE GENOMIC DNA]</scope>
    <source>
        <strain evidence="6">JIC</strain>
    </source>
</reference>
<keyword evidence="5" id="KW-0472">Membrane</keyword>
<organism evidence="6 7">
    <name type="scientific">Saponaria officinalis</name>
    <name type="common">Common soapwort</name>
    <name type="synonym">Lychnis saponaria</name>
    <dbReference type="NCBI Taxonomy" id="3572"/>
    <lineage>
        <taxon>Eukaryota</taxon>
        <taxon>Viridiplantae</taxon>
        <taxon>Streptophyta</taxon>
        <taxon>Embryophyta</taxon>
        <taxon>Tracheophyta</taxon>
        <taxon>Spermatophyta</taxon>
        <taxon>Magnoliopsida</taxon>
        <taxon>eudicotyledons</taxon>
        <taxon>Gunneridae</taxon>
        <taxon>Pentapetalae</taxon>
        <taxon>Caryophyllales</taxon>
        <taxon>Caryophyllaceae</taxon>
        <taxon>Caryophylleae</taxon>
        <taxon>Saponaria</taxon>
    </lineage>
</organism>
<comment type="similarity">
    <text evidence="1">Belongs to the 'GDSL' lipolytic enzyme family.</text>
</comment>
<dbReference type="GO" id="GO:0016788">
    <property type="term" value="F:hydrolase activity, acting on ester bonds"/>
    <property type="evidence" value="ECO:0007669"/>
    <property type="project" value="InterPro"/>
</dbReference>
<evidence type="ECO:0000256" key="4">
    <source>
        <dbReference type="ARBA" id="ARBA00023180"/>
    </source>
</evidence>
<keyword evidence="4" id="KW-0325">Glycoprotein</keyword>
<comment type="caution">
    <text evidence="6">The sequence shown here is derived from an EMBL/GenBank/DDBJ whole genome shotgun (WGS) entry which is preliminary data.</text>
</comment>
<evidence type="ECO:0000256" key="1">
    <source>
        <dbReference type="ARBA" id="ARBA00008668"/>
    </source>
</evidence>
<evidence type="ECO:0000256" key="3">
    <source>
        <dbReference type="ARBA" id="ARBA00022801"/>
    </source>
</evidence>
<evidence type="ECO:0000256" key="5">
    <source>
        <dbReference type="SAM" id="Phobius"/>
    </source>
</evidence>
<keyword evidence="7" id="KW-1185">Reference proteome</keyword>
<dbReference type="PANTHER" id="PTHR22835:SF517">
    <property type="entry name" value="GDSL-LIKE LIPASE_ACYLHYDROLASE FAMILY PROTEIN, EXPRESSED"/>
    <property type="match status" value="1"/>
</dbReference>
<dbReference type="PANTHER" id="PTHR22835">
    <property type="entry name" value="ZINC FINGER FYVE DOMAIN CONTAINING PROTEIN"/>
    <property type="match status" value="1"/>
</dbReference>
<dbReference type="EMBL" id="JBDFQZ010000004">
    <property type="protein sequence ID" value="KAK9734239.1"/>
    <property type="molecule type" value="Genomic_DNA"/>
</dbReference>
<proteinExistence type="inferred from homology"/>
<gene>
    <name evidence="6" type="ORF">RND81_04G125400</name>
</gene>
<keyword evidence="2" id="KW-0732">Signal</keyword>
<dbReference type="InterPro" id="IPR036514">
    <property type="entry name" value="SGNH_hydro_sf"/>
</dbReference>
<protein>
    <submittedName>
        <fullName evidence="6">Uncharacterized protein</fullName>
    </submittedName>
</protein>
<evidence type="ECO:0000313" key="7">
    <source>
        <dbReference type="Proteomes" id="UP001443914"/>
    </source>
</evidence>
<dbReference type="Gene3D" id="3.40.50.1110">
    <property type="entry name" value="SGNH hydrolase"/>
    <property type="match status" value="1"/>
</dbReference>
<accession>A0AAW1LEE4</accession>
<dbReference type="Proteomes" id="UP001443914">
    <property type="component" value="Unassembled WGS sequence"/>
</dbReference>
<dbReference type="SUPFAM" id="SSF52266">
    <property type="entry name" value="SGNH hydrolase"/>
    <property type="match status" value="1"/>
</dbReference>
<name>A0AAW1LEE4_SAPOF</name>
<dbReference type="AlphaFoldDB" id="A0AAW1LEE4"/>
<evidence type="ECO:0000313" key="6">
    <source>
        <dbReference type="EMBL" id="KAK9734239.1"/>
    </source>
</evidence>
<evidence type="ECO:0000256" key="2">
    <source>
        <dbReference type="ARBA" id="ARBA00022729"/>
    </source>
</evidence>
<keyword evidence="3" id="KW-0378">Hydrolase</keyword>
<sequence length="378" mass="42375">MSRIFLYYLFIILCATITIIPKKVEPFPTMSAMQFEAIYQFGDSLSDTGNLVRESNGGGLNYARLPYGQTFFHRATGRCSDGLLMVDYFAMFFHLPLLSPILDKGSDFRNGANFAVAGATALDPATLASINVSCRVTYSSLSTQISWFQSHLSSICDDPSDCKRRLQNSLVLMGEIGGNDYNFAFSQGKIMEQVYTLVPQVVQTIKNATEELIRLGATNIVVPGNLPIGCIPLYLVQFGTNDTSKYDELQCLKEYNEFSQYHNERLIQAILELQNAYPSVALVYADYYSALSWVISHSLALGFEKDGQEKACCSEGENPYNFDMSRSCGSPGVPVCANPAKRVNWDGIHMTQQGNKYVARWLLRQFLPMLHKRRRIHV</sequence>